<dbReference type="GeneID" id="20092024"/>
<protein>
    <recommendedName>
        <fullName evidence="1">HAT C-terminal dimerisation domain-containing protein</fullName>
    </recommendedName>
</protein>
<dbReference type="SUPFAM" id="SSF53098">
    <property type="entry name" value="Ribonuclease H-like"/>
    <property type="match status" value="1"/>
</dbReference>
<evidence type="ECO:0000313" key="2">
    <source>
        <dbReference type="EMBL" id="ETV90192.1"/>
    </source>
</evidence>
<feature type="domain" description="HAT C-terminal dimerisation" evidence="1">
    <location>
        <begin position="61"/>
        <end position="110"/>
    </location>
</feature>
<evidence type="ECO:0000259" key="1">
    <source>
        <dbReference type="Pfam" id="PF05699"/>
    </source>
</evidence>
<organism evidence="2">
    <name type="scientific">Aphanomyces invadans</name>
    <dbReference type="NCBI Taxonomy" id="157072"/>
    <lineage>
        <taxon>Eukaryota</taxon>
        <taxon>Sar</taxon>
        <taxon>Stramenopiles</taxon>
        <taxon>Oomycota</taxon>
        <taxon>Saprolegniomycetes</taxon>
        <taxon>Saprolegniales</taxon>
        <taxon>Verrucalvaceae</taxon>
        <taxon>Aphanomyces</taxon>
    </lineage>
</organism>
<dbReference type="Pfam" id="PF05699">
    <property type="entry name" value="Dimer_Tnp_hAT"/>
    <property type="match status" value="1"/>
</dbReference>
<dbReference type="EMBL" id="KI914068">
    <property type="protein sequence ID" value="ETV90192.1"/>
    <property type="molecule type" value="Genomic_DNA"/>
</dbReference>
<dbReference type="AlphaFoldDB" id="A0A024TA07"/>
<proteinExistence type="predicted"/>
<gene>
    <name evidence="2" type="ORF">H310_14974</name>
</gene>
<sequence length="110" mass="12204">MEVTGELVADSGQHGLLELVLRLTLAGEPMALAEATEKTNQGVVGHDSLFGHSSRVEGNKTVLQYWLVDGKYWPELRQIAFKLFSMATSSAASERNWSIMGFIHSNLRNR</sequence>
<dbReference type="RefSeq" id="XP_008881176.1">
    <property type="nucleotide sequence ID" value="XM_008882954.1"/>
</dbReference>
<accession>A0A024TA07</accession>
<dbReference type="VEuPathDB" id="FungiDB:H310_14974"/>
<dbReference type="OrthoDB" id="113641at2759"/>
<dbReference type="InterPro" id="IPR008906">
    <property type="entry name" value="HATC_C_dom"/>
</dbReference>
<dbReference type="GO" id="GO:0046983">
    <property type="term" value="F:protein dimerization activity"/>
    <property type="evidence" value="ECO:0007669"/>
    <property type="project" value="InterPro"/>
</dbReference>
<name>A0A024TA07_9STRA</name>
<reference evidence="2" key="1">
    <citation type="submission" date="2013-12" db="EMBL/GenBank/DDBJ databases">
        <title>The Genome Sequence of Aphanomyces invadans NJM9701.</title>
        <authorList>
            <consortium name="The Broad Institute Genomics Platform"/>
            <person name="Russ C."/>
            <person name="Tyler B."/>
            <person name="van West P."/>
            <person name="Dieguez-Uribeondo J."/>
            <person name="Young S.K."/>
            <person name="Zeng Q."/>
            <person name="Gargeya S."/>
            <person name="Fitzgerald M."/>
            <person name="Abouelleil A."/>
            <person name="Alvarado L."/>
            <person name="Chapman S.B."/>
            <person name="Gainer-Dewar J."/>
            <person name="Goldberg J."/>
            <person name="Griggs A."/>
            <person name="Gujja S."/>
            <person name="Hansen M."/>
            <person name="Howarth C."/>
            <person name="Imamovic A."/>
            <person name="Ireland A."/>
            <person name="Larimer J."/>
            <person name="McCowan C."/>
            <person name="Murphy C."/>
            <person name="Pearson M."/>
            <person name="Poon T.W."/>
            <person name="Priest M."/>
            <person name="Roberts A."/>
            <person name="Saif S."/>
            <person name="Shea T."/>
            <person name="Sykes S."/>
            <person name="Wortman J."/>
            <person name="Nusbaum C."/>
            <person name="Birren B."/>
        </authorList>
    </citation>
    <scope>NUCLEOTIDE SEQUENCE [LARGE SCALE GENOMIC DNA]</scope>
    <source>
        <strain evidence="2">NJM9701</strain>
    </source>
</reference>
<dbReference type="InterPro" id="IPR012337">
    <property type="entry name" value="RNaseH-like_sf"/>
</dbReference>